<reference evidence="1 2" key="1">
    <citation type="submission" date="2014-12" db="EMBL/GenBank/DDBJ databases">
        <title>Whole Genome Sequence and Molecular Characterization of Siphoviridae / Myoviridae Phage Infecting Clostridium difficile.</title>
        <authorList>
            <person name="Monot M."/>
        </authorList>
    </citation>
    <scope>NUCLEOTIDE SEQUENCE [LARGE SCALE GENOMIC DNA]</scope>
</reference>
<dbReference type="OrthoDB" id="26053at10239"/>
<name>A0A0A8WE88_9CAUD</name>
<accession>A0A0A8WE88</accession>
<gene>
    <name evidence="1" type="ORF">PHICD111_20041</name>
</gene>
<dbReference type="EMBL" id="LN681535">
    <property type="protein sequence ID" value="CEK40317.1"/>
    <property type="molecule type" value="Genomic_DNA"/>
</dbReference>
<dbReference type="KEGG" id="vg:26646960"/>
<dbReference type="Proteomes" id="UP000030729">
    <property type="component" value="Genome"/>
</dbReference>
<proteinExistence type="predicted"/>
<protein>
    <submittedName>
        <fullName evidence="1">Uncharacterized protein</fullName>
    </submittedName>
</protein>
<sequence length="54" mass="6188">MYKDITKMGAIERGEYVGNVALELREENPHLSKIDLIELALKKIREESEQEAGE</sequence>
<keyword evidence="2" id="KW-1185">Reference proteome</keyword>
<evidence type="ECO:0000313" key="1">
    <source>
        <dbReference type="EMBL" id="CEK40317.1"/>
    </source>
</evidence>
<evidence type="ECO:0000313" key="2">
    <source>
        <dbReference type="Proteomes" id="UP000030729"/>
    </source>
</evidence>
<dbReference type="GeneID" id="26646960"/>
<organism evidence="1 2">
    <name type="scientific">Clostridium phage phiCD111</name>
    <dbReference type="NCBI Taxonomy" id="1582150"/>
    <lineage>
        <taxon>Viruses</taxon>
        <taxon>Duplodnaviria</taxon>
        <taxon>Heunggongvirae</taxon>
        <taxon>Uroviricota</taxon>
        <taxon>Caudoviricetes</taxon>
        <taxon>Leicestervirus</taxon>
        <taxon>Leicestervirus CD111</taxon>
    </lineage>
</organism>
<dbReference type="RefSeq" id="YP_009208396.1">
    <property type="nucleotide sequence ID" value="NC_028905.1"/>
</dbReference>